<evidence type="ECO:0000313" key="1">
    <source>
        <dbReference type="EMBL" id="KAK3893009.1"/>
    </source>
</evidence>
<reference evidence="1" key="1">
    <citation type="submission" date="2023-10" db="EMBL/GenBank/DDBJ databases">
        <title>Genome assemblies of two species of porcelain crab, Petrolisthes cinctipes and Petrolisthes manimaculis (Anomura: Porcellanidae).</title>
        <authorList>
            <person name="Angst P."/>
        </authorList>
    </citation>
    <scope>NUCLEOTIDE SEQUENCE</scope>
    <source>
        <strain evidence="1">PB745_01</strain>
        <tissue evidence="1">Gill</tissue>
    </source>
</reference>
<accession>A0AAE1GH79</accession>
<name>A0AAE1GH79_PETCI</name>
<protein>
    <submittedName>
        <fullName evidence="1">Uncharacterized protein</fullName>
    </submittedName>
</protein>
<organism evidence="1 2">
    <name type="scientific">Petrolisthes cinctipes</name>
    <name type="common">Flat porcelain crab</name>
    <dbReference type="NCBI Taxonomy" id="88211"/>
    <lineage>
        <taxon>Eukaryota</taxon>
        <taxon>Metazoa</taxon>
        <taxon>Ecdysozoa</taxon>
        <taxon>Arthropoda</taxon>
        <taxon>Crustacea</taxon>
        <taxon>Multicrustacea</taxon>
        <taxon>Malacostraca</taxon>
        <taxon>Eumalacostraca</taxon>
        <taxon>Eucarida</taxon>
        <taxon>Decapoda</taxon>
        <taxon>Pleocyemata</taxon>
        <taxon>Anomura</taxon>
        <taxon>Galatheoidea</taxon>
        <taxon>Porcellanidae</taxon>
        <taxon>Petrolisthes</taxon>
    </lineage>
</organism>
<sequence length="104" mass="11812">MATVVNGSRWRCTWIRSFKQRYHNTEGWTPGSRPNITDGLTSTSCPLTGQGSCVLQLLPPLRPAALTILAARLFSRFLLLYRNKLGYGNFWVSLHPHHIGTMWL</sequence>
<dbReference type="Proteomes" id="UP001286313">
    <property type="component" value="Unassembled WGS sequence"/>
</dbReference>
<dbReference type="AlphaFoldDB" id="A0AAE1GH79"/>
<proteinExistence type="predicted"/>
<keyword evidence="2" id="KW-1185">Reference proteome</keyword>
<evidence type="ECO:0000313" key="2">
    <source>
        <dbReference type="Proteomes" id="UP001286313"/>
    </source>
</evidence>
<comment type="caution">
    <text evidence="1">The sequence shown here is derived from an EMBL/GenBank/DDBJ whole genome shotgun (WGS) entry which is preliminary data.</text>
</comment>
<dbReference type="EMBL" id="JAWQEG010000237">
    <property type="protein sequence ID" value="KAK3893009.1"/>
    <property type="molecule type" value="Genomic_DNA"/>
</dbReference>
<gene>
    <name evidence="1" type="ORF">Pcinc_003188</name>
</gene>